<dbReference type="PANTHER" id="PTHR10715:SF0">
    <property type="entry name" value="LARGE RIBOSOMAL SUBUNIT PROTEIN EL6"/>
    <property type="match status" value="1"/>
</dbReference>
<dbReference type="Proteomes" id="UP000275408">
    <property type="component" value="Unassembled WGS sequence"/>
</dbReference>
<dbReference type="InterPro" id="IPR000915">
    <property type="entry name" value="60S_ribosomal_eL6"/>
</dbReference>
<dbReference type="GO" id="GO:0022625">
    <property type="term" value="C:cytosolic large ribosomal subunit"/>
    <property type="evidence" value="ECO:0007669"/>
    <property type="project" value="TreeGrafter"/>
</dbReference>
<evidence type="ECO:0000256" key="1">
    <source>
        <dbReference type="ARBA" id="ARBA00010592"/>
    </source>
</evidence>
<feature type="region of interest" description="Disordered" evidence="8">
    <location>
        <begin position="176"/>
        <end position="203"/>
    </location>
</feature>
<dbReference type="OrthoDB" id="2436667at2759"/>
<gene>
    <name evidence="10" type="ORF">pdam_00013985</name>
</gene>
<dbReference type="AlphaFoldDB" id="A0A3M6TIJ8"/>
<protein>
    <recommendedName>
        <fullName evidence="5">Large ribosomal subunit protein eL6</fullName>
    </recommendedName>
    <alternativeName>
        <fullName evidence="6">60S ribosomal protein L6</fullName>
    </alternativeName>
</protein>
<dbReference type="PANTHER" id="PTHR10715">
    <property type="entry name" value="60S RIBOSOMAL PROTEIN L6"/>
    <property type="match status" value="1"/>
</dbReference>
<dbReference type="InterPro" id="IPR008991">
    <property type="entry name" value="Translation_prot_SH3-like_sf"/>
</dbReference>
<dbReference type="STRING" id="46731.A0A3M6TIJ8"/>
<comment type="function">
    <text evidence="4">Component of the large ribosomal subunit. The ribosome is a large ribonucleoprotein complex responsible for the synthesis of proteins in the cell.</text>
</comment>
<name>A0A3M6TIJ8_POCDA</name>
<evidence type="ECO:0000256" key="7">
    <source>
        <dbReference type="ARBA" id="ARBA00046388"/>
    </source>
</evidence>
<dbReference type="Gene3D" id="2.30.30.30">
    <property type="match status" value="1"/>
</dbReference>
<dbReference type="Pfam" id="PF01159">
    <property type="entry name" value="Ribosomal_L6e"/>
    <property type="match status" value="1"/>
</dbReference>
<accession>A0A3M6TIJ8</accession>
<evidence type="ECO:0000256" key="8">
    <source>
        <dbReference type="SAM" id="MobiDB-lite"/>
    </source>
</evidence>
<dbReference type="CDD" id="cd13156">
    <property type="entry name" value="KOW_RPL6"/>
    <property type="match status" value="1"/>
</dbReference>
<evidence type="ECO:0000256" key="4">
    <source>
        <dbReference type="ARBA" id="ARBA00034092"/>
    </source>
</evidence>
<dbReference type="GO" id="GO:0002181">
    <property type="term" value="P:cytoplasmic translation"/>
    <property type="evidence" value="ECO:0007669"/>
    <property type="project" value="TreeGrafter"/>
</dbReference>
<keyword evidence="11" id="KW-1185">Reference proteome</keyword>
<dbReference type="InterPro" id="IPR005568">
    <property type="entry name" value="Ribosomal_uL6_N"/>
</dbReference>
<keyword evidence="3" id="KW-0687">Ribonucleoprotein</keyword>
<dbReference type="InterPro" id="IPR014722">
    <property type="entry name" value="Rib_uL2_dom2"/>
</dbReference>
<proteinExistence type="inferred from homology"/>
<comment type="subunit">
    <text evidence="7">Component of the large ribosomal subunit. May bind IPO9 with low affinity.</text>
</comment>
<comment type="similarity">
    <text evidence="1">Belongs to the eukaryotic ribosomal protein eL6 family.</text>
</comment>
<evidence type="ECO:0000256" key="6">
    <source>
        <dbReference type="ARBA" id="ARBA00035351"/>
    </source>
</evidence>
<feature type="compositionally biased region" description="Basic and acidic residues" evidence="8">
    <location>
        <begin position="189"/>
        <end position="203"/>
    </location>
</feature>
<reference evidence="10 11" key="1">
    <citation type="journal article" date="2018" name="Sci. Rep.">
        <title>Comparative analysis of the Pocillopora damicornis genome highlights role of immune system in coral evolution.</title>
        <authorList>
            <person name="Cunning R."/>
            <person name="Bay R.A."/>
            <person name="Gillette P."/>
            <person name="Baker A.C."/>
            <person name="Traylor-Knowles N."/>
        </authorList>
    </citation>
    <scope>NUCLEOTIDE SEQUENCE [LARGE SCALE GENOMIC DNA]</scope>
    <source>
        <strain evidence="10">RSMAS</strain>
        <tissue evidence="10">Whole animal</tissue>
    </source>
</reference>
<evidence type="ECO:0000259" key="9">
    <source>
        <dbReference type="Pfam" id="PF03868"/>
    </source>
</evidence>
<evidence type="ECO:0000256" key="3">
    <source>
        <dbReference type="ARBA" id="ARBA00023274"/>
    </source>
</evidence>
<organism evidence="10 11">
    <name type="scientific">Pocillopora damicornis</name>
    <name type="common">Cauliflower coral</name>
    <name type="synonym">Millepora damicornis</name>
    <dbReference type="NCBI Taxonomy" id="46731"/>
    <lineage>
        <taxon>Eukaryota</taxon>
        <taxon>Metazoa</taxon>
        <taxon>Cnidaria</taxon>
        <taxon>Anthozoa</taxon>
        <taxon>Hexacorallia</taxon>
        <taxon>Scleractinia</taxon>
        <taxon>Astrocoeniina</taxon>
        <taxon>Pocilloporidae</taxon>
        <taxon>Pocillopora</taxon>
    </lineage>
</organism>
<evidence type="ECO:0000256" key="5">
    <source>
        <dbReference type="ARBA" id="ARBA00035233"/>
    </source>
</evidence>
<evidence type="ECO:0000313" key="11">
    <source>
        <dbReference type="Proteomes" id="UP000275408"/>
    </source>
</evidence>
<evidence type="ECO:0000313" key="10">
    <source>
        <dbReference type="EMBL" id="RMX41151.1"/>
    </source>
</evidence>
<comment type="caution">
    <text evidence="10">The sequence shown here is derived from an EMBL/GenBank/DDBJ whole genome shotgun (WGS) entry which is preliminary data.</text>
</comment>
<evidence type="ECO:0000256" key="2">
    <source>
        <dbReference type="ARBA" id="ARBA00022980"/>
    </source>
</evidence>
<dbReference type="InterPro" id="IPR041997">
    <property type="entry name" value="Ribosomal_eL6_KOW"/>
</dbReference>
<dbReference type="SUPFAM" id="SSF50104">
    <property type="entry name" value="Translation proteins SH3-like domain"/>
    <property type="match status" value="1"/>
</dbReference>
<dbReference type="EMBL" id="RCHS01003525">
    <property type="protein sequence ID" value="RMX41151.1"/>
    <property type="molecule type" value="Genomic_DNA"/>
</dbReference>
<sequence length="239" mass="27659">MAKVHTPRNKDLAPGIGRYSRSAIYKKRALYKRKKTGVKKEVVEEPKTRVKEVGGDKNGSTRVVPVKRESRYYPTEDVRRPLMNRRKAKPTKLRSSITPGTVLILLAGRHRGKRVIFLKQLASGLLLVTGPYKVNGVPLRRVNQAYVISTSTKIDLSNFKLPERLSDDFFKREPKKKKRTEDMFEDAQEERKPSEERIEDQKAVDEQILPEISKEAHLKKYLKTLFSLRKGQYPHSMIF</sequence>
<dbReference type="FunFam" id="2.30.30.30:FF:000014">
    <property type="entry name" value="60S ribosomal protein L6"/>
    <property type="match status" value="1"/>
</dbReference>
<dbReference type="Pfam" id="PF03868">
    <property type="entry name" value="Ribosomal_L6e_N"/>
    <property type="match status" value="1"/>
</dbReference>
<dbReference type="GO" id="GO:0003735">
    <property type="term" value="F:structural constituent of ribosome"/>
    <property type="evidence" value="ECO:0007669"/>
    <property type="project" value="InterPro"/>
</dbReference>
<feature type="domain" description="Large ribosomal subunit protein uL6 N-terminal" evidence="9">
    <location>
        <begin position="3"/>
        <end position="49"/>
    </location>
</feature>
<keyword evidence="2" id="KW-0689">Ribosomal protein</keyword>
<dbReference type="GO" id="GO:0003723">
    <property type="term" value="F:RNA binding"/>
    <property type="evidence" value="ECO:0007669"/>
    <property type="project" value="TreeGrafter"/>
</dbReference>
<dbReference type="OMA" id="KWYNADD"/>
<dbReference type="GO" id="GO:0000027">
    <property type="term" value="P:ribosomal large subunit assembly"/>
    <property type="evidence" value="ECO:0007669"/>
    <property type="project" value="TreeGrafter"/>
</dbReference>